<dbReference type="Proteomes" id="UP000887116">
    <property type="component" value="Unassembled WGS sequence"/>
</dbReference>
<accession>A0A8X6GJ59</accession>
<keyword evidence="2" id="KW-1185">Reference proteome</keyword>
<dbReference type="EMBL" id="BMAO01015613">
    <property type="protein sequence ID" value="GFR03020.1"/>
    <property type="molecule type" value="Genomic_DNA"/>
</dbReference>
<feature type="non-terminal residue" evidence="1">
    <location>
        <position position="20"/>
    </location>
</feature>
<dbReference type="AlphaFoldDB" id="A0A8X6GJ59"/>
<organism evidence="1 2">
    <name type="scientific">Trichonephila clavata</name>
    <name type="common">Joro spider</name>
    <name type="synonym">Nephila clavata</name>
    <dbReference type="NCBI Taxonomy" id="2740835"/>
    <lineage>
        <taxon>Eukaryota</taxon>
        <taxon>Metazoa</taxon>
        <taxon>Ecdysozoa</taxon>
        <taxon>Arthropoda</taxon>
        <taxon>Chelicerata</taxon>
        <taxon>Arachnida</taxon>
        <taxon>Araneae</taxon>
        <taxon>Araneomorphae</taxon>
        <taxon>Entelegynae</taxon>
        <taxon>Araneoidea</taxon>
        <taxon>Nephilidae</taxon>
        <taxon>Trichonephila</taxon>
    </lineage>
</organism>
<sequence>ISAVNLDVIIMNVNLCSLNL</sequence>
<gene>
    <name evidence="1" type="ORF">TNCT_568431</name>
</gene>
<name>A0A8X6GJ59_TRICU</name>
<evidence type="ECO:0000313" key="2">
    <source>
        <dbReference type="Proteomes" id="UP000887116"/>
    </source>
</evidence>
<comment type="caution">
    <text evidence="1">The sequence shown here is derived from an EMBL/GenBank/DDBJ whole genome shotgun (WGS) entry which is preliminary data.</text>
</comment>
<evidence type="ECO:0000313" key="1">
    <source>
        <dbReference type="EMBL" id="GFR03020.1"/>
    </source>
</evidence>
<protein>
    <submittedName>
        <fullName evidence="1">Uncharacterized protein</fullName>
    </submittedName>
</protein>
<reference evidence="1" key="1">
    <citation type="submission" date="2020-07" db="EMBL/GenBank/DDBJ databases">
        <title>Multicomponent nature underlies the extraordinary mechanical properties of spider dragline silk.</title>
        <authorList>
            <person name="Kono N."/>
            <person name="Nakamura H."/>
            <person name="Mori M."/>
            <person name="Yoshida Y."/>
            <person name="Ohtoshi R."/>
            <person name="Malay A.D."/>
            <person name="Moran D.A.P."/>
            <person name="Tomita M."/>
            <person name="Numata K."/>
            <person name="Arakawa K."/>
        </authorList>
    </citation>
    <scope>NUCLEOTIDE SEQUENCE</scope>
</reference>
<proteinExistence type="predicted"/>